<proteinExistence type="predicted"/>
<dbReference type="EMBL" id="VTPC01085712">
    <property type="protein sequence ID" value="KAF2886982.1"/>
    <property type="molecule type" value="Genomic_DNA"/>
</dbReference>
<evidence type="ECO:0000313" key="2">
    <source>
        <dbReference type="Proteomes" id="UP000801492"/>
    </source>
</evidence>
<keyword evidence="2" id="KW-1185">Reference proteome</keyword>
<reference evidence="1" key="1">
    <citation type="submission" date="2019-08" db="EMBL/GenBank/DDBJ databases">
        <title>The genome of the North American firefly Photinus pyralis.</title>
        <authorList>
            <consortium name="Photinus pyralis genome working group"/>
            <person name="Fallon T.R."/>
            <person name="Sander Lower S.E."/>
            <person name="Weng J.-K."/>
        </authorList>
    </citation>
    <scope>NUCLEOTIDE SEQUENCE</scope>
    <source>
        <strain evidence="1">TRF0915ILg1</strain>
        <tissue evidence="1">Whole body</tissue>
    </source>
</reference>
<protein>
    <submittedName>
        <fullName evidence="1">Uncharacterized protein</fullName>
    </submittedName>
</protein>
<dbReference type="Proteomes" id="UP000801492">
    <property type="component" value="Unassembled WGS sequence"/>
</dbReference>
<name>A0A8K0CKN6_IGNLU</name>
<gene>
    <name evidence="1" type="ORF">ILUMI_19191</name>
</gene>
<organism evidence="1 2">
    <name type="scientific">Ignelater luminosus</name>
    <name type="common">Cucubano</name>
    <name type="synonym">Pyrophorus luminosus</name>
    <dbReference type="NCBI Taxonomy" id="2038154"/>
    <lineage>
        <taxon>Eukaryota</taxon>
        <taxon>Metazoa</taxon>
        <taxon>Ecdysozoa</taxon>
        <taxon>Arthropoda</taxon>
        <taxon>Hexapoda</taxon>
        <taxon>Insecta</taxon>
        <taxon>Pterygota</taxon>
        <taxon>Neoptera</taxon>
        <taxon>Endopterygota</taxon>
        <taxon>Coleoptera</taxon>
        <taxon>Polyphaga</taxon>
        <taxon>Elateriformia</taxon>
        <taxon>Elateroidea</taxon>
        <taxon>Elateridae</taxon>
        <taxon>Agrypninae</taxon>
        <taxon>Pyrophorini</taxon>
        <taxon>Ignelater</taxon>
    </lineage>
</organism>
<comment type="caution">
    <text evidence="1">The sequence shown here is derived from an EMBL/GenBank/DDBJ whole genome shotgun (WGS) entry which is preliminary data.</text>
</comment>
<sequence length="151" mass="17931">MSDDIRKNWNKKFYGRFPCVLSGKRTDCPDNDYYGLRRELYSLLLLIEELKGTVAVQMIAYSMCLRWAHNSCARIDDDDETVLHITTRSLVLIHWMLNALCIPYKEDPGDRLWLFKYIEELEFQLLEPLLRKRIENKKVLMKLRVLAAESM</sequence>
<accession>A0A8K0CKN6</accession>
<evidence type="ECO:0000313" key="1">
    <source>
        <dbReference type="EMBL" id="KAF2886982.1"/>
    </source>
</evidence>
<dbReference type="AlphaFoldDB" id="A0A8K0CKN6"/>